<dbReference type="Gene3D" id="1.10.10.60">
    <property type="entry name" value="Homeodomain-like"/>
    <property type="match status" value="1"/>
</dbReference>
<gene>
    <name evidence="2" type="primary">ARID2_0</name>
    <name evidence="2" type="ORF">CFP56_021915</name>
</gene>
<dbReference type="AlphaFoldDB" id="A0AAW0KEA5"/>
<name>A0AAW0KEA5_QUESU</name>
<sequence>MFVDVQYILHETGEVVDGFHKFQWHEELGKDTVTEVSNLGDKYLETNEPLSSFSLSSNEEDDGSGASAYSYLSPEYFEVDFPRRTLVPFEDVSSSYLDRYPRKQVPLGADHQANIPLWGEHINNKKLDLTENCNSSPSDGGSSEEKLMGTCVIPLPDMSTDKGYYAGCGRTACDCLDSGSVRCVRQHVNEAREELRKTLGHDKFVNLGFSDMGEEVAHKWTEEEEEIFHEVVYSNPVSLCRNFWKKLSLVFPSRSKKELVSYYFNVFMLWRRAAQNRSTFLDIDTNMSSSCGSVNNGAALQARGINSEHGKRSEADWCSDVGQFYLLEPCDAKVWDARCTSTSLKNFDILSPWNMIKEDFGEGTLDNKKRDD</sequence>
<evidence type="ECO:0000313" key="3">
    <source>
        <dbReference type="Proteomes" id="UP000237347"/>
    </source>
</evidence>
<comment type="caution">
    <text evidence="2">The sequence shown here is derived from an EMBL/GenBank/DDBJ whole genome shotgun (WGS) entry which is preliminary data.</text>
</comment>
<dbReference type="Proteomes" id="UP000237347">
    <property type="component" value="Unassembled WGS sequence"/>
</dbReference>
<organism evidence="2 3">
    <name type="scientific">Quercus suber</name>
    <name type="common">Cork oak</name>
    <dbReference type="NCBI Taxonomy" id="58331"/>
    <lineage>
        <taxon>Eukaryota</taxon>
        <taxon>Viridiplantae</taxon>
        <taxon>Streptophyta</taxon>
        <taxon>Embryophyta</taxon>
        <taxon>Tracheophyta</taxon>
        <taxon>Spermatophyta</taxon>
        <taxon>Magnoliopsida</taxon>
        <taxon>eudicotyledons</taxon>
        <taxon>Gunneridae</taxon>
        <taxon>Pentapetalae</taxon>
        <taxon>rosids</taxon>
        <taxon>fabids</taxon>
        <taxon>Fagales</taxon>
        <taxon>Fagaceae</taxon>
        <taxon>Quercus</taxon>
    </lineage>
</organism>
<dbReference type="PROSITE" id="PS50090">
    <property type="entry name" value="MYB_LIKE"/>
    <property type="match status" value="1"/>
</dbReference>
<dbReference type="InterPro" id="IPR009057">
    <property type="entry name" value="Homeodomain-like_sf"/>
</dbReference>
<protein>
    <submittedName>
        <fullName evidence="2">At-rich interactive domain-containing protein 2</fullName>
    </submittedName>
</protein>
<dbReference type="SUPFAM" id="SSF46689">
    <property type="entry name" value="Homeodomain-like"/>
    <property type="match status" value="1"/>
</dbReference>
<dbReference type="PANTHER" id="PTHR46872">
    <property type="entry name" value="DNA BINDING PROTEIN"/>
    <property type="match status" value="1"/>
</dbReference>
<evidence type="ECO:0000313" key="2">
    <source>
        <dbReference type="EMBL" id="KAK7836849.1"/>
    </source>
</evidence>
<dbReference type="PANTHER" id="PTHR46872:SF5">
    <property type="entry name" value="MYB-LIKE DOMAIN-CONTAINING PROTEIN"/>
    <property type="match status" value="1"/>
</dbReference>
<reference evidence="2 3" key="1">
    <citation type="journal article" date="2018" name="Sci. Data">
        <title>The draft genome sequence of cork oak.</title>
        <authorList>
            <person name="Ramos A.M."/>
            <person name="Usie A."/>
            <person name="Barbosa P."/>
            <person name="Barros P.M."/>
            <person name="Capote T."/>
            <person name="Chaves I."/>
            <person name="Simoes F."/>
            <person name="Abreu I."/>
            <person name="Carrasquinho I."/>
            <person name="Faro C."/>
            <person name="Guimaraes J.B."/>
            <person name="Mendonca D."/>
            <person name="Nobrega F."/>
            <person name="Rodrigues L."/>
            <person name="Saibo N.J.M."/>
            <person name="Varela M.C."/>
            <person name="Egas C."/>
            <person name="Matos J."/>
            <person name="Miguel C.M."/>
            <person name="Oliveira M.M."/>
            <person name="Ricardo C.P."/>
            <person name="Goncalves S."/>
        </authorList>
    </citation>
    <scope>NUCLEOTIDE SEQUENCE [LARGE SCALE GENOMIC DNA]</scope>
    <source>
        <strain evidence="3">cv. HL8</strain>
    </source>
</reference>
<dbReference type="EMBL" id="PKMF04000342">
    <property type="protein sequence ID" value="KAK7836849.1"/>
    <property type="molecule type" value="Genomic_DNA"/>
</dbReference>
<accession>A0AAW0KEA5</accession>
<dbReference type="InterPro" id="IPR001005">
    <property type="entry name" value="SANT/Myb"/>
</dbReference>
<proteinExistence type="predicted"/>
<evidence type="ECO:0000259" key="1">
    <source>
        <dbReference type="PROSITE" id="PS50090"/>
    </source>
</evidence>
<feature type="domain" description="Myb-like" evidence="1">
    <location>
        <begin position="219"/>
        <end position="267"/>
    </location>
</feature>
<keyword evidence="3" id="KW-1185">Reference proteome</keyword>
<dbReference type="SMART" id="SM00717">
    <property type="entry name" value="SANT"/>
    <property type="match status" value="1"/>
</dbReference>